<dbReference type="InterPro" id="IPR046348">
    <property type="entry name" value="SIS_dom_sf"/>
</dbReference>
<comment type="caution">
    <text evidence="2">The sequence shown here is derived from an EMBL/GenBank/DDBJ whole genome shotgun (WGS) entry which is preliminary data.</text>
</comment>
<protein>
    <recommendedName>
        <fullName evidence="1">DUF2529 domain-containing protein</fullName>
    </recommendedName>
</protein>
<proteinExistence type="predicted"/>
<dbReference type="Gene3D" id="3.40.50.10490">
    <property type="entry name" value="Glucose-6-phosphate isomerase like protein, domain 1"/>
    <property type="match status" value="1"/>
</dbReference>
<reference evidence="2" key="1">
    <citation type="submission" date="2021-03" db="EMBL/GenBank/DDBJ databases">
        <title>Antimicrobial resistance genes in bacteria isolated from Japanese honey, and their potential for conferring macrolide and lincosamide resistance in the American foulbrood pathogen Paenibacillus larvae.</title>
        <authorList>
            <person name="Okamoto M."/>
            <person name="Kumagai M."/>
            <person name="Kanamori H."/>
            <person name="Takamatsu D."/>
        </authorList>
    </citation>
    <scope>NUCLEOTIDE SEQUENCE</scope>
    <source>
        <strain evidence="2">J27TS8</strain>
    </source>
</reference>
<dbReference type="RefSeq" id="WP_095312131.1">
    <property type="nucleotide sequence ID" value="NZ_BORC01000005.1"/>
</dbReference>
<organism evidence="2 3">
    <name type="scientific">Robertmurraya siralis</name>
    <dbReference type="NCBI Taxonomy" id="77777"/>
    <lineage>
        <taxon>Bacteria</taxon>
        <taxon>Bacillati</taxon>
        <taxon>Bacillota</taxon>
        <taxon>Bacilli</taxon>
        <taxon>Bacillales</taxon>
        <taxon>Bacillaceae</taxon>
        <taxon>Robertmurraya</taxon>
    </lineage>
</organism>
<sequence length="173" mass="19418">MLKMFSTQLTGLFNRIHEKEEFSFEDGARLLAQAAVGDGLIYLYGKQEMAAILAEAFHSSEPLKNAKPLEGHEQEVTAADRVVIFSRYSNDEEALKVAKWLREQRIPFVTVATKSNDEKECIAALSDVHINLHVTRALLPDEDGSRYGYPASMAALFVYYGLTLTLKEILADY</sequence>
<dbReference type="Pfam" id="PF10740">
    <property type="entry name" value="DUF2529"/>
    <property type="match status" value="1"/>
</dbReference>
<dbReference type="InterPro" id="IPR019676">
    <property type="entry name" value="DUF2529"/>
</dbReference>
<evidence type="ECO:0000259" key="1">
    <source>
        <dbReference type="Pfam" id="PF10740"/>
    </source>
</evidence>
<dbReference type="OrthoDB" id="2737584at2"/>
<dbReference type="Proteomes" id="UP000682111">
    <property type="component" value="Unassembled WGS sequence"/>
</dbReference>
<dbReference type="GO" id="GO:1901135">
    <property type="term" value="P:carbohydrate derivative metabolic process"/>
    <property type="evidence" value="ECO:0007669"/>
    <property type="project" value="InterPro"/>
</dbReference>
<evidence type="ECO:0000313" key="3">
    <source>
        <dbReference type="Proteomes" id="UP000682111"/>
    </source>
</evidence>
<dbReference type="EMBL" id="BORC01000005">
    <property type="protein sequence ID" value="GIN63089.1"/>
    <property type="molecule type" value="Genomic_DNA"/>
</dbReference>
<dbReference type="AlphaFoldDB" id="A0A919WK24"/>
<dbReference type="GO" id="GO:0097367">
    <property type="term" value="F:carbohydrate derivative binding"/>
    <property type="evidence" value="ECO:0007669"/>
    <property type="project" value="InterPro"/>
</dbReference>
<gene>
    <name evidence="2" type="ORF">J27TS8_30820</name>
</gene>
<dbReference type="SUPFAM" id="SSF53697">
    <property type="entry name" value="SIS domain"/>
    <property type="match status" value="1"/>
</dbReference>
<evidence type="ECO:0000313" key="2">
    <source>
        <dbReference type="EMBL" id="GIN63089.1"/>
    </source>
</evidence>
<keyword evidence="3" id="KW-1185">Reference proteome</keyword>
<feature type="domain" description="DUF2529" evidence="1">
    <location>
        <begin position="1"/>
        <end position="170"/>
    </location>
</feature>
<name>A0A919WK24_9BACI</name>
<accession>A0A919WK24</accession>